<keyword evidence="4 6" id="KW-1133">Transmembrane helix</keyword>
<dbReference type="Pfam" id="PF09851">
    <property type="entry name" value="SHOCT"/>
    <property type="match status" value="1"/>
</dbReference>
<reference evidence="9 10" key="1">
    <citation type="submission" date="2018-10" db="EMBL/GenBank/DDBJ databases">
        <title>Isolation, diversity and antibacterial activity of antinobacteria from the wheat rhizosphere soil.</title>
        <authorList>
            <person name="Sun T."/>
        </authorList>
    </citation>
    <scope>NUCLEOTIDE SEQUENCE [LARGE SCALE GENOMIC DNA]</scope>
    <source>
        <strain evidence="9 10">SJ-23</strain>
    </source>
</reference>
<dbReference type="EMBL" id="RHHB01000018">
    <property type="protein sequence ID" value="RNB48793.1"/>
    <property type="molecule type" value="Genomic_DNA"/>
</dbReference>
<evidence type="ECO:0000313" key="9">
    <source>
        <dbReference type="EMBL" id="RNB48793.1"/>
    </source>
</evidence>
<evidence type="ECO:0000256" key="1">
    <source>
        <dbReference type="ARBA" id="ARBA00004651"/>
    </source>
</evidence>
<comment type="caution">
    <text evidence="9">The sequence shown here is derived from an EMBL/GenBank/DDBJ whole genome shotgun (WGS) entry which is preliminary data.</text>
</comment>
<dbReference type="InterPro" id="IPR027379">
    <property type="entry name" value="CLS_N"/>
</dbReference>
<dbReference type="InterPro" id="IPR018649">
    <property type="entry name" value="SHOCT"/>
</dbReference>
<comment type="subcellular location">
    <subcellularLocation>
        <location evidence="1">Cell membrane</location>
        <topology evidence="1">Multi-pass membrane protein</topology>
    </subcellularLocation>
</comment>
<evidence type="ECO:0000256" key="2">
    <source>
        <dbReference type="ARBA" id="ARBA00022475"/>
    </source>
</evidence>
<gene>
    <name evidence="9" type="ORF">EDM22_10640</name>
</gene>
<dbReference type="RefSeq" id="WP_122937028.1">
    <property type="nucleotide sequence ID" value="NZ_JBHSNT010000060.1"/>
</dbReference>
<dbReference type="OrthoDB" id="7596142at2"/>
<evidence type="ECO:0000313" key="10">
    <source>
        <dbReference type="Proteomes" id="UP000275048"/>
    </source>
</evidence>
<evidence type="ECO:0000256" key="3">
    <source>
        <dbReference type="ARBA" id="ARBA00022692"/>
    </source>
</evidence>
<feature type="domain" description="Cardiolipin synthase N-terminal" evidence="8">
    <location>
        <begin position="26"/>
        <end position="65"/>
    </location>
</feature>
<feature type="transmembrane region" description="Helical" evidence="6">
    <location>
        <begin position="12"/>
        <end position="33"/>
    </location>
</feature>
<feature type="domain" description="SHOCT" evidence="7">
    <location>
        <begin position="98"/>
        <end position="123"/>
    </location>
</feature>
<accession>A0A3M8ABZ2</accession>
<keyword evidence="3 6" id="KW-0812">Transmembrane</keyword>
<dbReference type="Proteomes" id="UP000275048">
    <property type="component" value="Unassembled WGS sequence"/>
</dbReference>
<organism evidence="9 10">
    <name type="scientific">Agromyces tardus</name>
    <dbReference type="NCBI Taxonomy" id="2583849"/>
    <lineage>
        <taxon>Bacteria</taxon>
        <taxon>Bacillati</taxon>
        <taxon>Actinomycetota</taxon>
        <taxon>Actinomycetes</taxon>
        <taxon>Micrococcales</taxon>
        <taxon>Microbacteriaceae</taxon>
        <taxon>Agromyces</taxon>
    </lineage>
</organism>
<evidence type="ECO:0000256" key="6">
    <source>
        <dbReference type="SAM" id="Phobius"/>
    </source>
</evidence>
<sequence>MIDNAWDMVVWFFWLFVWIAYLMVVFSVIVDIFRDHTLGGWGKAGWIVFIVFVPFLAVIVYLIARGRGMGSRQAVQVRGASDDYLASVIGTGTESSATAIARAKQLLDDGAITQAEYEQLKSAALA</sequence>
<evidence type="ECO:0000259" key="8">
    <source>
        <dbReference type="Pfam" id="PF13396"/>
    </source>
</evidence>
<feature type="transmembrane region" description="Helical" evidence="6">
    <location>
        <begin position="45"/>
        <end position="64"/>
    </location>
</feature>
<dbReference type="Pfam" id="PF13396">
    <property type="entry name" value="PLDc_N"/>
    <property type="match status" value="1"/>
</dbReference>
<dbReference type="AlphaFoldDB" id="A0A3M8ABZ2"/>
<dbReference type="GO" id="GO:0005886">
    <property type="term" value="C:plasma membrane"/>
    <property type="evidence" value="ECO:0007669"/>
    <property type="project" value="UniProtKB-SubCell"/>
</dbReference>
<protein>
    <submittedName>
        <fullName evidence="9">SHOCT domain-containing protein</fullName>
    </submittedName>
</protein>
<evidence type="ECO:0000259" key="7">
    <source>
        <dbReference type="Pfam" id="PF09851"/>
    </source>
</evidence>
<proteinExistence type="predicted"/>
<keyword evidence="2" id="KW-1003">Cell membrane</keyword>
<evidence type="ECO:0000256" key="4">
    <source>
        <dbReference type="ARBA" id="ARBA00022989"/>
    </source>
</evidence>
<keyword evidence="10" id="KW-1185">Reference proteome</keyword>
<evidence type="ECO:0000256" key="5">
    <source>
        <dbReference type="ARBA" id="ARBA00023136"/>
    </source>
</evidence>
<keyword evidence="5 6" id="KW-0472">Membrane</keyword>
<name>A0A3M8ABZ2_9MICO</name>